<keyword evidence="1" id="KW-0732">Signal</keyword>
<accession>A0A9D7XD07</accession>
<evidence type="ECO:0000313" key="3">
    <source>
        <dbReference type="EMBL" id="MBK9716066.1"/>
    </source>
</evidence>
<evidence type="ECO:0000313" key="4">
    <source>
        <dbReference type="Proteomes" id="UP000808349"/>
    </source>
</evidence>
<feature type="signal peptide" evidence="1">
    <location>
        <begin position="1"/>
        <end position="21"/>
    </location>
</feature>
<dbReference type="SUPFAM" id="SSF48317">
    <property type="entry name" value="Acid phosphatase/Vanadium-dependent haloperoxidase"/>
    <property type="match status" value="1"/>
</dbReference>
<sequence length="246" mass="27460">MKTKSGLLRLLKKTLPIFLMAICLQTGFSQFDKEFKPSAAYKWLSVALEATANDVDRVGARPTIQSRSLGIATTAIYDAWAAYDDKAAGSRFGTSLRRPKAERTKKNKETAIAYAIYRVLLDVYPADKDYLTKEFTKAGYNPKNTSTDPKTAEGVGNKVAKALIDYRKNDGANQHGDEIGCSRVAYSDYTYYQPVNNYKKVINPDRWHPLPFVDAKGDTFLVNFLTPPLVSGETIRTRIFCSVQSS</sequence>
<evidence type="ECO:0000256" key="1">
    <source>
        <dbReference type="SAM" id="SignalP"/>
    </source>
</evidence>
<dbReference type="InterPro" id="IPR049283">
    <property type="entry name" value="DUF6851"/>
</dbReference>
<protein>
    <recommendedName>
        <fullName evidence="2">DUF6851 domain-containing protein</fullName>
    </recommendedName>
</protein>
<dbReference type="InterPro" id="IPR052559">
    <property type="entry name" value="V-haloperoxidase"/>
</dbReference>
<dbReference type="PANTHER" id="PTHR34599:SF2">
    <property type="entry name" value="TRAF-TYPE DOMAIN-CONTAINING PROTEIN"/>
    <property type="match status" value="1"/>
</dbReference>
<feature type="chain" id="PRO_5038351418" description="DUF6851 domain-containing protein" evidence="1">
    <location>
        <begin position="22"/>
        <end position="246"/>
    </location>
</feature>
<evidence type="ECO:0000259" key="2">
    <source>
        <dbReference type="Pfam" id="PF21167"/>
    </source>
</evidence>
<dbReference type="Pfam" id="PF21167">
    <property type="entry name" value="DUF6851"/>
    <property type="match status" value="1"/>
</dbReference>
<name>A0A9D7XD07_9BACT</name>
<dbReference type="AlphaFoldDB" id="A0A9D7XD07"/>
<dbReference type="EMBL" id="JADKFW010000004">
    <property type="protein sequence ID" value="MBK9716066.1"/>
    <property type="molecule type" value="Genomic_DNA"/>
</dbReference>
<dbReference type="PANTHER" id="PTHR34599">
    <property type="entry name" value="PEROXIDASE-RELATED"/>
    <property type="match status" value="1"/>
</dbReference>
<reference evidence="3 4" key="1">
    <citation type="submission" date="2020-10" db="EMBL/GenBank/DDBJ databases">
        <title>Connecting structure to function with the recovery of over 1000 high-quality activated sludge metagenome-assembled genomes encoding full-length rRNA genes using long-read sequencing.</title>
        <authorList>
            <person name="Singleton C.M."/>
            <person name="Petriglieri F."/>
            <person name="Kristensen J.M."/>
            <person name="Kirkegaard R.H."/>
            <person name="Michaelsen T.Y."/>
            <person name="Andersen M.H."/>
            <person name="Karst S.M."/>
            <person name="Dueholm M.S."/>
            <person name="Nielsen P.H."/>
            <person name="Albertsen M."/>
        </authorList>
    </citation>
    <scope>NUCLEOTIDE SEQUENCE [LARGE SCALE GENOMIC DNA]</scope>
    <source>
        <strain evidence="3">Ribe_18-Q3-R11-54_BAT3C.373</strain>
    </source>
</reference>
<feature type="domain" description="DUF6851" evidence="2">
    <location>
        <begin position="72"/>
        <end position="209"/>
    </location>
</feature>
<dbReference type="Proteomes" id="UP000808349">
    <property type="component" value="Unassembled WGS sequence"/>
</dbReference>
<dbReference type="InterPro" id="IPR036938">
    <property type="entry name" value="PAP2/HPO_sf"/>
</dbReference>
<proteinExistence type="predicted"/>
<comment type="caution">
    <text evidence="3">The sequence shown here is derived from an EMBL/GenBank/DDBJ whole genome shotgun (WGS) entry which is preliminary data.</text>
</comment>
<organism evidence="3 4">
    <name type="scientific">Candidatus Defluviibacterium haderslevense</name>
    <dbReference type="NCBI Taxonomy" id="2981993"/>
    <lineage>
        <taxon>Bacteria</taxon>
        <taxon>Pseudomonadati</taxon>
        <taxon>Bacteroidota</taxon>
        <taxon>Saprospiria</taxon>
        <taxon>Saprospirales</taxon>
        <taxon>Saprospiraceae</taxon>
        <taxon>Candidatus Defluviibacterium</taxon>
    </lineage>
</organism>
<dbReference type="Gene3D" id="1.10.606.20">
    <property type="match status" value="1"/>
</dbReference>
<gene>
    <name evidence="3" type="ORF">IPO85_00805</name>
</gene>